<feature type="region of interest" description="Disordered" evidence="1">
    <location>
        <begin position="352"/>
        <end position="373"/>
    </location>
</feature>
<accession>A0A9P6H417</accession>
<evidence type="ECO:0000313" key="2">
    <source>
        <dbReference type="EMBL" id="KAF9778454.1"/>
    </source>
</evidence>
<dbReference type="Proteomes" id="UP000736335">
    <property type="component" value="Unassembled WGS sequence"/>
</dbReference>
<sequence length="373" mass="40528">MTTRSADEAQLSDDAGKPSPSQETEQQLDALAYTPTPTPNPLDIHGWSTDRALENLNSAQRAMWIADPGPKLLAYKAYGGRIEDKKEILQIRAAIKSALGLAGNPTVAIPVPEVKPGKKEGPPLCALIKNISQANADSLINRKFISTAEITVIFIPFNPAPTMFVTTLKGFIFLDESERKTEALVKHVVQRTLFGGEDLGPTMESKRLLAYFRDNIPHPMNSSVHEALRFINASVVIKRFELVKKEDIGTGEEGHPAWNVFIAPATNDHTALKDWIAKVRQVTFATEANGAGTSKRIYTCSICHSEGHPGGMCEFTKAPGWINPAPANSPALESLINATQTAQATRPVIRKQVASAYPRGRGTNARGRSSTRA</sequence>
<dbReference type="AlphaFoldDB" id="A0A9P6H417"/>
<protein>
    <submittedName>
        <fullName evidence="2">Uncharacterized protein</fullName>
    </submittedName>
</protein>
<dbReference type="OrthoDB" id="3259337at2759"/>
<reference evidence="2" key="2">
    <citation type="submission" date="2020-11" db="EMBL/GenBank/DDBJ databases">
        <authorList>
            <consortium name="DOE Joint Genome Institute"/>
            <person name="Kuo A."/>
            <person name="Miyauchi S."/>
            <person name="Kiss E."/>
            <person name="Drula E."/>
            <person name="Kohler A."/>
            <person name="Sanchez-Garcia M."/>
            <person name="Andreopoulos B."/>
            <person name="Barry K.W."/>
            <person name="Bonito G."/>
            <person name="Buee M."/>
            <person name="Carver A."/>
            <person name="Chen C."/>
            <person name="Cichocki N."/>
            <person name="Clum A."/>
            <person name="Culley D."/>
            <person name="Crous P.W."/>
            <person name="Fauchery L."/>
            <person name="Girlanda M."/>
            <person name="Hayes R."/>
            <person name="Keri Z."/>
            <person name="Labutti K."/>
            <person name="Lipzen A."/>
            <person name="Lombard V."/>
            <person name="Magnuson J."/>
            <person name="Maillard F."/>
            <person name="Morin E."/>
            <person name="Murat C."/>
            <person name="Nolan M."/>
            <person name="Ohm R."/>
            <person name="Pangilinan J."/>
            <person name="Pereira M."/>
            <person name="Perotto S."/>
            <person name="Peter M."/>
            <person name="Riley R."/>
            <person name="Sitrit Y."/>
            <person name="Stielow B."/>
            <person name="Szollosi G."/>
            <person name="Zifcakova L."/>
            <person name="Stursova M."/>
            <person name="Spatafora J.W."/>
            <person name="Tedersoo L."/>
            <person name="Vaario L.-M."/>
            <person name="Yamada A."/>
            <person name="Yan M."/>
            <person name="Wang P."/>
            <person name="Xu J."/>
            <person name="Bruns T."/>
            <person name="Baldrian P."/>
            <person name="Vilgalys R."/>
            <person name="Henrissat B."/>
            <person name="Grigoriev I.V."/>
            <person name="Hibbett D."/>
            <person name="Nagy L.G."/>
            <person name="Martin F.M."/>
        </authorList>
    </citation>
    <scope>NUCLEOTIDE SEQUENCE</scope>
    <source>
        <strain evidence="2">UH-Tt-Lm1</strain>
    </source>
</reference>
<dbReference type="EMBL" id="WIUZ02000023">
    <property type="protein sequence ID" value="KAF9778454.1"/>
    <property type="molecule type" value="Genomic_DNA"/>
</dbReference>
<comment type="caution">
    <text evidence="2">The sequence shown here is derived from an EMBL/GenBank/DDBJ whole genome shotgun (WGS) entry which is preliminary data.</text>
</comment>
<evidence type="ECO:0000256" key="1">
    <source>
        <dbReference type="SAM" id="MobiDB-lite"/>
    </source>
</evidence>
<gene>
    <name evidence="2" type="ORF">BJ322DRAFT_1114275</name>
</gene>
<name>A0A9P6H417_9AGAM</name>
<organism evidence="2 3">
    <name type="scientific">Thelephora terrestris</name>
    <dbReference type="NCBI Taxonomy" id="56493"/>
    <lineage>
        <taxon>Eukaryota</taxon>
        <taxon>Fungi</taxon>
        <taxon>Dikarya</taxon>
        <taxon>Basidiomycota</taxon>
        <taxon>Agaricomycotina</taxon>
        <taxon>Agaricomycetes</taxon>
        <taxon>Thelephorales</taxon>
        <taxon>Thelephoraceae</taxon>
        <taxon>Thelephora</taxon>
    </lineage>
</organism>
<evidence type="ECO:0000313" key="3">
    <source>
        <dbReference type="Proteomes" id="UP000736335"/>
    </source>
</evidence>
<reference evidence="2" key="1">
    <citation type="journal article" date="2020" name="Nat. Commun.">
        <title>Large-scale genome sequencing of mycorrhizal fungi provides insights into the early evolution of symbiotic traits.</title>
        <authorList>
            <person name="Miyauchi S."/>
            <person name="Kiss E."/>
            <person name="Kuo A."/>
            <person name="Drula E."/>
            <person name="Kohler A."/>
            <person name="Sanchez-Garcia M."/>
            <person name="Morin E."/>
            <person name="Andreopoulos B."/>
            <person name="Barry K.W."/>
            <person name="Bonito G."/>
            <person name="Buee M."/>
            <person name="Carver A."/>
            <person name="Chen C."/>
            <person name="Cichocki N."/>
            <person name="Clum A."/>
            <person name="Culley D."/>
            <person name="Crous P.W."/>
            <person name="Fauchery L."/>
            <person name="Girlanda M."/>
            <person name="Hayes R.D."/>
            <person name="Keri Z."/>
            <person name="LaButti K."/>
            <person name="Lipzen A."/>
            <person name="Lombard V."/>
            <person name="Magnuson J."/>
            <person name="Maillard F."/>
            <person name="Murat C."/>
            <person name="Nolan M."/>
            <person name="Ohm R.A."/>
            <person name="Pangilinan J."/>
            <person name="Pereira M.F."/>
            <person name="Perotto S."/>
            <person name="Peter M."/>
            <person name="Pfister S."/>
            <person name="Riley R."/>
            <person name="Sitrit Y."/>
            <person name="Stielow J.B."/>
            <person name="Szollosi G."/>
            <person name="Zifcakova L."/>
            <person name="Stursova M."/>
            <person name="Spatafora J.W."/>
            <person name="Tedersoo L."/>
            <person name="Vaario L.M."/>
            <person name="Yamada A."/>
            <person name="Yan M."/>
            <person name="Wang P."/>
            <person name="Xu J."/>
            <person name="Bruns T."/>
            <person name="Baldrian P."/>
            <person name="Vilgalys R."/>
            <person name="Dunand C."/>
            <person name="Henrissat B."/>
            <person name="Grigoriev I.V."/>
            <person name="Hibbett D."/>
            <person name="Nagy L.G."/>
            <person name="Martin F.M."/>
        </authorList>
    </citation>
    <scope>NUCLEOTIDE SEQUENCE</scope>
    <source>
        <strain evidence="2">UH-Tt-Lm1</strain>
    </source>
</reference>
<feature type="region of interest" description="Disordered" evidence="1">
    <location>
        <begin position="1"/>
        <end position="40"/>
    </location>
</feature>
<proteinExistence type="predicted"/>
<keyword evidence="3" id="KW-1185">Reference proteome</keyword>